<dbReference type="Gene3D" id="2.40.160.50">
    <property type="entry name" value="membrane protein fhac: a member of the omp85/tpsb transporter family"/>
    <property type="match status" value="1"/>
</dbReference>
<dbReference type="Proteomes" id="UP000708148">
    <property type="component" value="Unassembled WGS sequence"/>
</dbReference>
<dbReference type="Pfam" id="PF07244">
    <property type="entry name" value="POTRA"/>
    <property type="match status" value="1"/>
</dbReference>
<comment type="caution">
    <text evidence="6">The sequence shown here is derived from an EMBL/GenBank/DDBJ whole genome shotgun (WGS) entry which is preliminary data.</text>
</comment>
<dbReference type="GO" id="GO:0009707">
    <property type="term" value="C:chloroplast outer membrane"/>
    <property type="evidence" value="ECO:0007669"/>
    <property type="project" value="UniProtKB-SubCell"/>
</dbReference>
<keyword evidence="1" id="KW-0934">Plastid</keyword>
<organism evidence="6 7">
    <name type="scientific">Ostreobium quekettii</name>
    <dbReference type="NCBI Taxonomy" id="121088"/>
    <lineage>
        <taxon>Eukaryota</taxon>
        <taxon>Viridiplantae</taxon>
        <taxon>Chlorophyta</taxon>
        <taxon>core chlorophytes</taxon>
        <taxon>Ulvophyceae</taxon>
        <taxon>TCBD clade</taxon>
        <taxon>Bryopsidales</taxon>
        <taxon>Ostreobineae</taxon>
        <taxon>Ostreobiaceae</taxon>
        <taxon>Ostreobium</taxon>
    </lineage>
</organism>
<evidence type="ECO:0000259" key="5">
    <source>
        <dbReference type="PROSITE" id="PS51779"/>
    </source>
</evidence>
<dbReference type="InterPro" id="IPR010827">
    <property type="entry name" value="BamA/TamA_POTRA"/>
</dbReference>
<dbReference type="Gene3D" id="3.10.20.310">
    <property type="entry name" value="membrane protein fhac"/>
    <property type="match status" value="2"/>
</dbReference>
<keyword evidence="7" id="KW-1185">Reference proteome</keyword>
<dbReference type="EMBL" id="CAJHUC010000596">
    <property type="protein sequence ID" value="CAD7697055.1"/>
    <property type="molecule type" value="Genomic_DNA"/>
</dbReference>
<keyword evidence="2" id="KW-0472">Membrane</keyword>
<evidence type="ECO:0000256" key="4">
    <source>
        <dbReference type="SAM" id="MobiDB-lite"/>
    </source>
</evidence>
<evidence type="ECO:0000256" key="1">
    <source>
        <dbReference type="ARBA" id="ARBA00022805"/>
    </source>
</evidence>
<dbReference type="InterPro" id="IPR039910">
    <property type="entry name" value="D15-like"/>
</dbReference>
<dbReference type="PANTHER" id="PTHR12815:SF32">
    <property type="entry name" value="OUTER ENVELOPE PROTEIN 80, CHLOROPLASTIC"/>
    <property type="match status" value="1"/>
</dbReference>
<protein>
    <recommendedName>
        <fullName evidence="5">POTRA domain-containing protein</fullName>
    </recommendedName>
</protein>
<dbReference type="OrthoDB" id="2013615at2759"/>
<evidence type="ECO:0000256" key="2">
    <source>
        <dbReference type="ARBA" id="ARBA00023136"/>
    </source>
</evidence>
<accession>A0A8S1IPK9</accession>
<evidence type="ECO:0000256" key="3">
    <source>
        <dbReference type="ARBA" id="ARBA00024013"/>
    </source>
</evidence>
<sequence length="694" mass="74513">MLNPNRAVAPLGNPRRRRRPARGPHALGAASRALACALGTTARRLEHWALGAIVRASPSPFDELLVSGRPSAGQDRVALRPVGFASISSGLRPASSAGDDAGGADGSGVAMPRRADPEERILVSEVEVVGLDGALKAIAEGALVTKPNFAYTLAEIQEDLNRVFATGYFQEIRPEPEDTRDGVKLSLIVKANPELKSIVSTGGDVLPQVVFEDAFRGLHGRTLNFNTFGDAVRKIVGWYEDAGVLGQVMDVSFTEGQANVQFAEATVGRVDLRFLDAKTGDIKDDGSVRSEVVLRQMATRDGSVYNMRQGKRDVEAIYSTGLFDDVNITPQSSPGMDPQRPKVDLVVNLRERKTGGMTCGAGVSGQSHTEGALPGFIGNISYNQKNLFSLGQRLTASMEFGQIDKLFKLQHTDPWILGDRYRTSRTMGMMNTRTSGNPIYGHGESAARGSGVEWGNTIIGRLIGTCEFSRPLPVGWSATVGVSAQRVTLMDDNNRAVRQDFAEAPVNCSGDYHDHMVAGFVRAAFGGLDNTQLVVSAEKAINIRPDWLNISKLQARAEKLVSLGPVSLMAYGKGGMVLGNLPPYEAFPLGGTNSVRGYVEGGVGTARHYLEGTAELHVPLVSNIQGTLFADYGTDLKSGPTVIGNPANNRGKPGKGYGYGVGFRVDSPVGPLRLEWAWNQERNRRFHVGLGFHG</sequence>
<comment type="subcellular location">
    <subcellularLocation>
        <location evidence="3">Plastid</location>
        <location evidence="3">Chloroplast outer membrane</location>
    </subcellularLocation>
</comment>
<feature type="domain" description="POTRA" evidence="5">
    <location>
        <begin position="275"/>
        <end position="352"/>
    </location>
</feature>
<feature type="region of interest" description="Disordered" evidence="4">
    <location>
        <begin position="1"/>
        <end position="26"/>
    </location>
</feature>
<feature type="region of interest" description="Disordered" evidence="4">
    <location>
        <begin position="91"/>
        <end position="115"/>
    </location>
</feature>
<name>A0A8S1IPK9_9CHLO</name>
<evidence type="ECO:0000313" key="6">
    <source>
        <dbReference type="EMBL" id="CAD7697055.1"/>
    </source>
</evidence>
<reference evidence="6" key="1">
    <citation type="submission" date="2020-12" db="EMBL/GenBank/DDBJ databases">
        <authorList>
            <person name="Iha C."/>
        </authorList>
    </citation>
    <scope>NUCLEOTIDE SEQUENCE</scope>
</reference>
<keyword evidence="1" id="KW-1002">Plastid outer membrane</keyword>
<dbReference type="InterPro" id="IPR034746">
    <property type="entry name" value="POTRA"/>
</dbReference>
<dbReference type="AlphaFoldDB" id="A0A8S1IPK9"/>
<evidence type="ECO:0000313" key="7">
    <source>
        <dbReference type="Proteomes" id="UP000708148"/>
    </source>
</evidence>
<proteinExistence type="predicted"/>
<gene>
    <name evidence="6" type="ORF">OSTQU699_LOCUS2416</name>
</gene>
<dbReference type="PROSITE" id="PS51779">
    <property type="entry name" value="POTRA"/>
    <property type="match status" value="1"/>
</dbReference>
<dbReference type="InterPro" id="IPR000184">
    <property type="entry name" value="Bac_surfAg_D15"/>
</dbReference>
<dbReference type="Pfam" id="PF01103">
    <property type="entry name" value="Omp85"/>
    <property type="match status" value="1"/>
</dbReference>
<dbReference type="PANTHER" id="PTHR12815">
    <property type="entry name" value="SORTING AND ASSEMBLY MACHINERY SAMM50 PROTEIN FAMILY MEMBER"/>
    <property type="match status" value="1"/>
</dbReference>